<keyword evidence="2" id="KW-1185">Reference proteome</keyword>
<dbReference type="STRING" id="1432141.A0A015KGA9"/>
<gene>
    <name evidence="1" type="ORF">RirG_013150</name>
</gene>
<evidence type="ECO:0000313" key="2">
    <source>
        <dbReference type="Proteomes" id="UP000022910"/>
    </source>
</evidence>
<reference evidence="1 2" key="1">
    <citation type="submission" date="2014-02" db="EMBL/GenBank/DDBJ databases">
        <title>Single nucleus genome sequencing reveals high similarity among nuclei of an endomycorrhizal fungus.</title>
        <authorList>
            <person name="Lin K."/>
            <person name="Geurts R."/>
            <person name="Zhang Z."/>
            <person name="Limpens E."/>
            <person name="Saunders D.G."/>
            <person name="Mu D."/>
            <person name="Pang E."/>
            <person name="Cao H."/>
            <person name="Cha H."/>
            <person name="Lin T."/>
            <person name="Zhou Q."/>
            <person name="Shang Y."/>
            <person name="Li Y."/>
            <person name="Ivanov S."/>
            <person name="Sharma T."/>
            <person name="Velzen R.V."/>
            <person name="Ruijter N.D."/>
            <person name="Aanen D.K."/>
            <person name="Win J."/>
            <person name="Kamoun S."/>
            <person name="Bisseling T."/>
            <person name="Huang S."/>
        </authorList>
    </citation>
    <scope>NUCLEOTIDE SEQUENCE [LARGE SCALE GENOMIC DNA]</scope>
    <source>
        <strain evidence="2">DAOM197198w</strain>
    </source>
</reference>
<dbReference type="HOGENOM" id="CLU_2997662_0_0_1"/>
<name>A0A015KGA9_RHIIW</name>
<comment type="caution">
    <text evidence="1">The sequence shown here is derived from an EMBL/GenBank/DDBJ whole genome shotgun (WGS) entry which is preliminary data.</text>
</comment>
<sequence>MREDIFRDYCRKLEAEDEEEMAKKEDERRQRDRKASKGIIYCYFKRGGKLKKSGGSS</sequence>
<protein>
    <submittedName>
        <fullName evidence="1">Uncharacterized protein</fullName>
    </submittedName>
</protein>
<organism evidence="1 2">
    <name type="scientific">Rhizophagus irregularis (strain DAOM 197198w)</name>
    <name type="common">Glomus intraradices</name>
    <dbReference type="NCBI Taxonomy" id="1432141"/>
    <lineage>
        <taxon>Eukaryota</taxon>
        <taxon>Fungi</taxon>
        <taxon>Fungi incertae sedis</taxon>
        <taxon>Mucoromycota</taxon>
        <taxon>Glomeromycotina</taxon>
        <taxon>Glomeromycetes</taxon>
        <taxon>Glomerales</taxon>
        <taxon>Glomeraceae</taxon>
        <taxon>Rhizophagus</taxon>
    </lineage>
</organism>
<dbReference type="Proteomes" id="UP000022910">
    <property type="component" value="Unassembled WGS sequence"/>
</dbReference>
<dbReference type="AlphaFoldDB" id="A0A015KGA9"/>
<dbReference type="EMBL" id="JEMT01008871">
    <property type="protein sequence ID" value="EXX78655.1"/>
    <property type="molecule type" value="Genomic_DNA"/>
</dbReference>
<proteinExistence type="predicted"/>
<accession>A0A015KGA9</accession>
<evidence type="ECO:0000313" key="1">
    <source>
        <dbReference type="EMBL" id="EXX78655.1"/>
    </source>
</evidence>